<dbReference type="OrthoDB" id="9775440at2"/>
<evidence type="ECO:0000256" key="5">
    <source>
        <dbReference type="ARBA" id="ARBA00022741"/>
    </source>
</evidence>
<keyword evidence="5 10" id="KW-0547">Nucleotide-binding</keyword>
<dbReference type="Proteomes" id="UP000198778">
    <property type="component" value="Unassembled WGS sequence"/>
</dbReference>
<dbReference type="InterPro" id="IPR008909">
    <property type="entry name" value="DALR_anticod-bd"/>
</dbReference>
<dbReference type="GO" id="GO:0005829">
    <property type="term" value="C:cytosol"/>
    <property type="evidence" value="ECO:0007669"/>
    <property type="project" value="TreeGrafter"/>
</dbReference>
<name>A0A1H0BC75_9BACI</name>
<evidence type="ECO:0000256" key="8">
    <source>
        <dbReference type="ARBA" id="ARBA00023146"/>
    </source>
</evidence>
<keyword evidence="13" id="KW-1185">Reference proteome</keyword>
<keyword evidence="3 10" id="KW-0963">Cytoplasm</keyword>
<keyword evidence="7 10" id="KW-0648">Protein biosynthesis</keyword>
<dbReference type="PANTHER" id="PTHR30075:SF2">
    <property type="entry name" value="GLYCINE--TRNA LIGASE, CHLOROPLASTIC_MITOCHONDRIAL 2"/>
    <property type="match status" value="1"/>
</dbReference>
<dbReference type="InterPro" id="IPR015944">
    <property type="entry name" value="Gly-tRNA-synth_bsu"/>
</dbReference>
<dbReference type="PROSITE" id="PS50861">
    <property type="entry name" value="AA_TRNA_LIGASE_II_GLYAB"/>
    <property type="match status" value="1"/>
</dbReference>
<evidence type="ECO:0000256" key="6">
    <source>
        <dbReference type="ARBA" id="ARBA00022840"/>
    </source>
</evidence>
<evidence type="ECO:0000256" key="10">
    <source>
        <dbReference type="HAMAP-Rule" id="MF_00255"/>
    </source>
</evidence>
<comment type="similarity">
    <text evidence="2 10">Belongs to the class-II aminoacyl-tRNA synthetase family.</text>
</comment>
<dbReference type="Pfam" id="PF05746">
    <property type="entry name" value="DALR_1"/>
    <property type="match status" value="1"/>
</dbReference>
<evidence type="ECO:0000256" key="3">
    <source>
        <dbReference type="ARBA" id="ARBA00022490"/>
    </source>
</evidence>
<reference evidence="13" key="1">
    <citation type="submission" date="2016-10" db="EMBL/GenBank/DDBJ databases">
        <authorList>
            <person name="Varghese N."/>
            <person name="Submissions S."/>
        </authorList>
    </citation>
    <scope>NUCLEOTIDE SEQUENCE [LARGE SCALE GENOMIC DNA]</scope>
    <source>
        <strain evidence="13">CGMCC 1.10369</strain>
    </source>
</reference>
<dbReference type="NCBIfam" id="TIGR00211">
    <property type="entry name" value="glyS"/>
    <property type="match status" value="1"/>
</dbReference>
<dbReference type="GO" id="GO:0004814">
    <property type="term" value="F:arginine-tRNA ligase activity"/>
    <property type="evidence" value="ECO:0007669"/>
    <property type="project" value="InterPro"/>
</dbReference>
<sequence>MNKKTLLLEIGLEEMPARFVTNAMNELTTRTESWLKDLRMNFESVQGYSTPRRLAVMVTELEDKQPDIEQEAKGPSENVAVKDGAWTKAAEGFARGQGVSVDDLYFQELKGENYVYAKKYIQGENVLSLLPQLKEVLLQIPFPKNMKWADNDLRYVRPIKWITALLDEDVIPFEITEVYSGRSTQGHRFLGNKVELDRAEDYVETLMGQHVIVNPLERKQAIQSQIEDIADSEGWVIPVNEDLLEEVNNLVEYPTALFGSFDESYLQVPDEVLITSMREHQRYFPVMDKENNLLPFFITVRNGDHRHLENVRKGNEKVLRARLADAEFFFNEDKKETLEARLPKLDAIVYHEELGSVGDKVKRVETITRFLALQTKAAPETVETALRAAKLSKADLVTHMVGEFTELEGNMGEYYALNDGETTAVAQAIREHYMPKQSGDLPPASEAGSLVGASEKLDTLLTSFGIGNIPTGSQDPHGLRRQTAGILQIYLAAGWKFDLFAFMEEVLSIIEKEGILKRTVKEIMSDLHEFFELRYKNLLKDTGVRYDVAESVMNAGVSYPHVVMNKSSFLMNQLEDPVFKKEVEAFSRVTNIAQKADEHTVIAPEQFQQQEENNLYEATVSAQEEILEAEQSGNVASAYETLKKLVPVIHEYFDNIMVMAEEEEIKQNRLAQMQRTSTLIRSFADFQKIVFHSQN</sequence>
<dbReference type="GO" id="GO:0006426">
    <property type="term" value="P:glycyl-tRNA aminoacylation"/>
    <property type="evidence" value="ECO:0007669"/>
    <property type="project" value="UniProtKB-UniRule"/>
</dbReference>
<organism evidence="12 13">
    <name type="scientific">Alkalicoccus daliensis</name>
    <dbReference type="NCBI Taxonomy" id="745820"/>
    <lineage>
        <taxon>Bacteria</taxon>
        <taxon>Bacillati</taxon>
        <taxon>Bacillota</taxon>
        <taxon>Bacilli</taxon>
        <taxon>Bacillales</taxon>
        <taxon>Bacillaceae</taxon>
        <taxon>Alkalicoccus</taxon>
    </lineage>
</organism>
<dbReference type="PANTHER" id="PTHR30075">
    <property type="entry name" value="GLYCYL-TRNA SYNTHETASE"/>
    <property type="match status" value="1"/>
</dbReference>
<keyword evidence="4 10" id="KW-0436">Ligase</keyword>
<evidence type="ECO:0000256" key="1">
    <source>
        <dbReference type="ARBA" id="ARBA00004496"/>
    </source>
</evidence>
<evidence type="ECO:0000256" key="4">
    <source>
        <dbReference type="ARBA" id="ARBA00022598"/>
    </source>
</evidence>
<comment type="subcellular location">
    <subcellularLocation>
        <location evidence="1 10">Cytoplasm</location>
    </subcellularLocation>
</comment>
<evidence type="ECO:0000256" key="2">
    <source>
        <dbReference type="ARBA" id="ARBA00008226"/>
    </source>
</evidence>
<dbReference type="EC" id="6.1.1.14" evidence="10"/>
<dbReference type="EMBL" id="FNIL01000001">
    <property type="protein sequence ID" value="SDN43235.1"/>
    <property type="molecule type" value="Genomic_DNA"/>
</dbReference>
<protein>
    <recommendedName>
        <fullName evidence="10">Glycine--tRNA ligase beta subunit</fullName>
        <ecNumber evidence="10">6.1.1.14</ecNumber>
    </recommendedName>
    <alternativeName>
        <fullName evidence="10">Glycyl-tRNA synthetase beta subunit</fullName>
        <shortName evidence="10">GlyRS</shortName>
    </alternativeName>
</protein>
<dbReference type="GO" id="GO:0006420">
    <property type="term" value="P:arginyl-tRNA aminoacylation"/>
    <property type="evidence" value="ECO:0007669"/>
    <property type="project" value="InterPro"/>
</dbReference>
<dbReference type="AlphaFoldDB" id="A0A1H0BC75"/>
<keyword evidence="6 10" id="KW-0067">ATP-binding</keyword>
<dbReference type="HAMAP" id="MF_00255">
    <property type="entry name" value="Gly_tRNA_synth_beta"/>
    <property type="match status" value="1"/>
</dbReference>
<evidence type="ECO:0000256" key="7">
    <source>
        <dbReference type="ARBA" id="ARBA00022917"/>
    </source>
</evidence>
<proteinExistence type="inferred from homology"/>
<comment type="catalytic activity">
    <reaction evidence="9 10">
        <text>tRNA(Gly) + glycine + ATP = glycyl-tRNA(Gly) + AMP + diphosphate</text>
        <dbReference type="Rhea" id="RHEA:16013"/>
        <dbReference type="Rhea" id="RHEA-COMP:9664"/>
        <dbReference type="Rhea" id="RHEA-COMP:9683"/>
        <dbReference type="ChEBI" id="CHEBI:30616"/>
        <dbReference type="ChEBI" id="CHEBI:33019"/>
        <dbReference type="ChEBI" id="CHEBI:57305"/>
        <dbReference type="ChEBI" id="CHEBI:78442"/>
        <dbReference type="ChEBI" id="CHEBI:78522"/>
        <dbReference type="ChEBI" id="CHEBI:456215"/>
        <dbReference type="EC" id="6.1.1.14"/>
    </reaction>
</comment>
<dbReference type="GO" id="GO:0004820">
    <property type="term" value="F:glycine-tRNA ligase activity"/>
    <property type="evidence" value="ECO:0007669"/>
    <property type="project" value="UniProtKB-UniRule"/>
</dbReference>
<evidence type="ECO:0000313" key="12">
    <source>
        <dbReference type="EMBL" id="SDN43235.1"/>
    </source>
</evidence>
<feature type="domain" description="DALR anticodon binding" evidence="11">
    <location>
        <begin position="585"/>
        <end position="682"/>
    </location>
</feature>
<dbReference type="PRINTS" id="PR01045">
    <property type="entry name" value="TRNASYNTHGB"/>
</dbReference>
<comment type="subunit">
    <text evidence="10">Tetramer of two alpha and two beta subunits.</text>
</comment>
<dbReference type="RefSeq" id="WP_090840830.1">
    <property type="nucleotide sequence ID" value="NZ_FNIL01000001.1"/>
</dbReference>
<dbReference type="InterPro" id="IPR006194">
    <property type="entry name" value="Gly-tRNA-synth_heterodimer"/>
</dbReference>
<dbReference type="SUPFAM" id="SSF109604">
    <property type="entry name" value="HD-domain/PDEase-like"/>
    <property type="match status" value="1"/>
</dbReference>
<evidence type="ECO:0000256" key="9">
    <source>
        <dbReference type="ARBA" id="ARBA00047937"/>
    </source>
</evidence>
<accession>A0A1H0BC75</accession>
<dbReference type="STRING" id="745820.SAMN04488053_101835"/>
<keyword evidence="8 10" id="KW-0030">Aminoacyl-tRNA synthetase</keyword>
<dbReference type="Pfam" id="PF02092">
    <property type="entry name" value="tRNA_synt_2f"/>
    <property type="match status" value="1"/>
</dbReference>
<evidence type="ECO:0000313" key="13">
    <source>
        <dbReference type="Proteomes" id="UP000198778"/>
    </source>
</evidence>
<evidence type="ECO:0000259" key="11">
    <source>
        <dbReference type="Pfam" id="PF05746"/>
    </source>
</evidence>
<dbReference type="GO" id="GO:0005524">
    <property type="term" value="F:ATP binding"/>
    <property type="evidence" value="ECO:0007669"/>
    <property type="project" value="UniProtKB-UniRule"/>
</dbReference>
<gene>
    <name evidence="10" type="primary">glyS</name>
    <name evidence="12" type="ORF">SAMN04488053_101835</name>
</gene>